<dbReference type="Pfam" id="PF00383">
    <property type="entry name" value="dCMP_cyt_deam_1"/>
    <property type="match status" value="1"/>
</dbReference>
<dbReference type="Proteomes" id="UP000734854">
    <property type="component" value="Unassembled WGS sequence"/>
</dbReference>
<dbReference type="SMART" id="SM00356">
    <property type="entry name" value="ZnF_C3H1"/>
    <property type="match status" value="1"/>
</dbReference>
<dbReference type="SUPFAM" id="SSF90229">
    <property type="entry name" value="CCCH zinc finger"/>
    <property type="match status" value="1"/>
</dbReference>
<evidence type="ECO:0000313" key="8">
    <source>
        <dbReference type="EMBL" id="KAG6530877.1"/>
    </source>
</evidence>
<dbReference type="InterPro" id="IPR016193">
    <property type="entry name" value="Cytidine_deaminase-like"/>
</dbReference>
<dbReference type="PANTHER" id="PTHR12681:SF0">
    <property type="entry name" value="ZINC FINGER CCCH DOMAIN-CONTAINING PROTEIN 15"/>
    <property type="match status" value="1"/>
</dbReference>
<feature type="zinc finger region" description="C3H1-type" evidence="4">
    <location>
        <begin position="150"/>
        <end position="177"/>
    </location>
</feature>
<dbReference type="InterPro" id="IPR000571">
    <property type="entry name" value="Znf_CCCH"/>
</dbReference>
<protein>
    <submittedName>
        <fullName evidence="8">Uncharacterized protein</fullName>
    </submittedName>
</protein>
<dbReference type="GO" id="GO:0005829">
    <property type="term" value="C:cytosol"/>
    <property type="evidence" value="ECO:0007669"/>
    <property type="project" value="TreeGrafter"/>
</dbReference>
<keyword evidence="1 4" id="KW-0479">Metal-binding</keyword>
<evidence type="ECO:0000256" key="3">
    <source>
        <dbReference type="ARBA" id="ARBA00022833"/>
    </source>
</evidence>
<dbReference type="AlphaFoldDB" id="A0A8J5LUF2"/>
<sequence>MEVGPEAHMRIHSSDCISPLSIENHREQTPPRLSTQVLPPSKADLAKKQKVVEDKTFGLKNKNKSKNDQRYVQNLQQAVQPKADPSKITVKPKKKVEEKDREKEFDDLFRIAVSQPKVPVSMVFSHAAAHFTLTIPSTINQEEFAILSVDPKSIMCEFYKIGQCQKGFKCKFSHDLNVQRKGEKIDLYSCTTISVMKARHDLETMEDWDQKTLEKVVETKNKEYNQNKPTDIMAQETGHSLAELRFMELALEQARLALEKLEVPVGLFPLYVQATRHAEMEAIDTLLAEWQKIGCQLEVADRLSKCDLYVTCEPCIMCATALSILGIRKVFYGCANDKFGGCGSILSLHEITEKLPRGQKELAKLITEGALPAKGFECKGGVMADEAVALFRCFYEQGNPNAGAGQTSNVGCRVGCFAASTWTRVLAVVRGWEWFGLP</sequence>
<comment type="caution">
    <text evidence="8">The sequence shown here is derived from an EMBL/GenBank/DDBJ whole genome shotgun (WGS) entry which is preliminary data.</text>
</comment>
<evidence type="ECO:0000256" key="2">
    <source>
        <dbReference type="ARBA" id="ARBA00022771"/>
    </source>
</evidence>
<feature type="region of interest" description="Disordered" evidence="5">
    <location>
        <begin position="21"/>
        <end position="46"/>
    </location>
</feature>
<evidence type="ECO:0000313" key="9">
    <source>
        <dbReference type="Proteomes" id="UP000734854"/>
    </source>
</evidence>
<dbReference type="PANTHER" id="PTHR12681">
    <property type="entry name" value="ZINC FINGER-CONTAINING PROTEIN P48ZNF"/>
    <property type="match status" value="1"/>
</dbReference>
<dbReference type="GO" id="GO:0052717">
    <property type="term" value="F:tRNA-specific adenosine-34 deaminase activity"/>
    <property type="evidence" value="ECO:0007669"/>
    <property type="project" value="UniProtKB-EC"/>
</dbReference>
<evidence type="ECO:0000259" key="6">
    <source>
        <dbReference type="PROSITE" id="PS50103"/>
    </source>
</evidence>
<evidence type="ECO:0000256" key="4">
    <source>
        <dbReference type="PROSITE-ProRule" id="PRU00723"/>
    </source>
</evidence>
<organism evidence="8 9">
    <name type="scientific">Zingiber officinale</name>
    <name type="common">Ginger</name>
    <name type="synonym">Amomum zingiber</name>
    <dbReference type="NCBI Taxonomy" id="94328"/>
    <lineage>
        <taxon>Eukaryota</taxon>
        <taxon>Viridiplantae</taxon>
        <taxon>Streptophyta</taxon>
        <taxon>Embryophyta</taxon>
        <taxon>Tracheophyta</taxon>
        <taxon>Spermatophyta</taxon>
        <taxon>Magnoliopsida</taxon>
        <taxon>Liliopsida</taxon>
        <taxon>Zingiberales</taxon>
        <taxon>Zingiberaceae</taxon>
        <taxon>Zingiber</taxon>
    </lineage>
</organism>
<dbReference type="InterPro" id="IPR002125">
    <property type="entry name" value="CMP_dCMP_dom"/>
</dbReference>
<dbReference type="SUPFAM" id="SSF53927">
    <property type="entry name" value="Cytidine deaminase-like"/>
    <property type="match status" value="1"/>
</dbReference>
<dbReference type="PROSITE" id="PS00903">
    <property type="entry name" value="CYT_DCMP_DEAMINASES_1"/>
    <property type="match status" value="1"/>
</dbReference>
<keyword evidence="2 4" id="KW-0863">Zinc-finger</keyword>
<feature type="domain" description="C3H1-type" evidence="6">
    <location>
        <begin position="150"/>
        <end position="177"/>
    </location>
</feature>
<keyword evidence="3 4" id="KW-0862">Zinc</keyword>
<dbReference type="InterPro" id="IPR036855">
    <property type="entry name" value="Znf_CCCH_sf"/>
</dbReference>
<dbReference type="GO" id="GO:0002181">
    <property type="term" value="P:cytoplasmic translation"/>
    <property type="evidence" value="ECO:0007669"/>
    <property type="project" value="TreeGrafter"/>
</dbReference>
<dbReference type="CDD" id="cd01285">
    <property type="entry name" value="nucleoside_deaminase"/>
    <property type="match status" value="1"/>
</dbReference>
<dbReference type="Gene3D" id="3.40.140.10">
    <property type="entry name" value="Cytidine Deaminase, domain 2"/>
    <property type="match status" value="1"/>
</dbReference>
<gene>
    <name evidence="8" type="ORF">ZIOFF_004639</name>
</gene>
<evidence type="ECO:0000256" key="5">
    <source>
        <dbReference type="SAM" id="MobiDB-lite"/>
    </source>
</evidence>
<evidence type="ECO:0000259" key="7">
    <source>
        <dbReference type="PROSITE" id="PS51747"/>
    </source>
</evidence>
<reference evidence="8 9" key="1">
    <citation type="submission" date="2020-08" db="EMBL/GenBank/DDBJ databases">
        <title>Plant Genome Project.</title>
        <authorList>
            <person name="Zhang R.-G."/>
        </authorList>
    </citation>
    <scope>NUCLEOTIDE SEQUENCE [LARGE SCALE GENOMIC DNA]</scope>
    <source>
        <tissue evidence="8">Rhizome</tissue>
    </source>
</reference>
<dbReference type="GO" id="GO:0008270">
    <property type="term" value="F:zinc ion binding"/>
    <property type="evidence" value="ECO:0007669"/>
    <property type="project" value="UniProtKB-KW"/>
</dbReference>
<dbReference type="GO" id="GO:0003729">
    <property type="term" value="F:mRNA binding"/>
    <property type="evidence" value="ECO:0007669"/>
    <property type="project" value="TreeGrafter"/>
</dbReference>
<dbReference type="Gene3D" id="4.10.1000.10">
    <property type="entry name" value="Zinc finger, CCCH-type"/>
    <property type="match status" value="1"/>
</dbReference>
<dbReference type="InterPro" id="IPR016192">
    <property type="entry name" value="APOBEC/CMP_deaminase_Zn-bd"/>
</dbReference>
<dbReference type="EMBL" id="JACMSC010000002">
    <property type="protein sequence ID" value="KAG6530877.1"/>
    <property type="molecule type" value="Genomic_DNA"/>
</dbReference>
<feature type="domain" description="CMP/dCMP-type deaminase" evidence="7">
    <location>
        <begin position="241"/>
        <end position="353"/>
    </location>
</feature>
<name>A0A8J5LUF2_ZINOF</name>
<dbReference type="GO" id="GO:0002100">
    <property type="term" value="P:tRNA wobble adenosine to inosine editing"/>
    <property type="evidence" value="ECO:0007669"/>
    <property type="project" value="InterPro"/>
</dbReference>
<proteinExistence type="predicted"/>
<keyword evidence="9" id="KW-1185">Reference proteome</keyword>
<evidence type="ECO:0000256" key="1">
    <source>
        <dbReference type="ARBA" id="ARBA00022723"/>
    </source>
</evidence>
<accession>A0A8J5LUF2</accession>
<dbReference type="PROSITE" id="PS51747">
    <property type="entry name" value="CYT_DCMP_DEAMINASES_2"/>
    <property type="match status" value="1"/>
</dbReference>
<dbReference type="PROSITE" id="PS50103">
    <property type="entry name" value="ZF_C3H1"/>
    <property type="match status" value="1"/>
</dbReference>